<evidence type="ECO:0000313" key="1">
    <source>
        <dbReference type="EMBL" id="QQX27361.1"/>
    </source>
</evidence>
<dbReference type="KEGG" id="hspo:JGZ69_04185"/>
<dbReference type="EMBL" id="CP066701">
    <property type="protein sequence ID" value="QQX27361.1"/>
    <property type="molecule type" value="Genomic_DNA"/>
</dbReference>
<accession>A0AB37HHL9</accession>
<organism evidence="1 2">
    <name type="scientific">Heyndrickxia sporothermodurans</name>
    <dbReference type="NCBI Taxonomy" id="46224"/>
    <lineage>
        <taxon>Bacteria</taxon>
        <taxon>Bacillati</taxon>
        <taxon>Bacillota</taxon>
        <taxon>Bacilli</taxon>
        <taxon>Bacillales</taxon>
        <taxon>Bacillaceae</taxon>
        <taxon>Heyndrickxia</taxon>
    </lineage>
</organism>
<reference evidence="1 2" key="1">
    <citation type="submission" date="2020-12" db="EMBL/GenBank/DDBJ databases">
        <title>Taxonomic evaluation of the Bacillus sporothermodurans group of bacteria based on whole genome sequences.</title>
        <authorList>
            <person name="Fiedler G."/>
            <person name="Herbstmann A.-D."/>
            <person name="Doll E."/>
            <person name="Wenning M."/>
            <person name="Brinks E."/>
            <person name="Kabisch J."/>
            <person name="Breitenwieser F."/>
            <person name="Lappann M."/>
            <person name="Boehnlein C."/>
            <person name="Franz C."/>
        </authorList>
    </citation>
    <scope>NUCLEOTIDE SEQUENCE [LARGE SCALE GENOMIC DNA]</scope>
    <source>
        <strain evidence="1 2">DSM 10599</strain>
    </source>
</reference>
<sequence>MFAGKIILCPEGAKELLEELKKTIYIQLKDPFHFVERGLLVIH</sequence>
<gene>
    <name evidence="1" type="ORF">JGZ69_04185</name>
</gene>
<proteinExistence type="predicted"/>
<dbReference type="AlphaFoldDB" id="A0AB37HHL9"/>
<protein>
    <submittedName>
        <fullName evidence="1">Uncharacterized protein</fullName>
    </submittedName>
</protein>
<dbReference type="RefSeq" id="WP_160331508.1">
    <property type="nucleotide sequence ID" value="NZ_CP066701.1"/>
</dbReference>
<evidence type="ECO:0000313" key="2">
    <source>
        <dbReference type="Proteomes" id="UP000595512"/>
    </source>
</evidence>
<dbReference type="Proteomes" id="UP000595512">
    <property type="component" value="Chromosome"/>
</dbReference>
<name>A0AB37HHL9_9BACI</name>